<proteinExistence type="predicted"/>
<evidence type="ECO:0000256" key="1">
    <source>
        <dbReference type="SAM" id="SignalP"/>
    </source>
</evidence>
<feature type="chain" id="PRO_5045909752" description="Secreted protein" evidence="1">
    <location>
        <begin position="30"/>
        <end position="80"/>
    </location>
</feature>
<evidence type="ECO:0000313" key="3">
    <source>
        <dbReference type="Proteomes" id="UP001558613"/>
    </source>
</evidence>
<dbReference type="EMBL" id="JAYMGO010000006">
    <property type="protein sequence ID" value="KAL1272869.1"/>
    <property type="molecule type" value="Genomic_DNA"/>
</dbReference>
<sequence>MDFGYPWLPPTLSCLSVCLFLALCSHCQTLPDRRCLGRESSVNCKGMWAEIADVSWDFRTQFLLFSSQASGASASGYTCI</sequence>
<evidence type="ECO:0008006" key="4">
    <source>
        <dbReference type="Google" id="ProtNLM"/>
    </source>
</evidence>
<accession>A0ABR3N7F5</accession>
<keyword evidence="3" id="KW-1185">Reference proteome</keyword>
<feature type="signal peptide" evidence="1">
    <location>
        <begin position="1"/>
        <end position="29"/>
    </location>
</feature>
<reference evidence="2 3" key="1">
    <citation type="submission" date="2023-09" db="EMBL/GenBank/DDBJ databases">
        <authorList>
            <person name="Wang M."/>
        </authorList>
    </citation>
    <scope>NUCLEOTIDE SEQUENCE [LARGE SCALE GENOMIC DNA]</scope>
    <source>
        <strain evidence="2">GT-2023</strain>
        <tissue evidence="2">Liver</tissue>
    </source>
</reference>
<keyword evidence="1" id="KW-0732">Signal</keyword>
<comment type="caution">
    <text evidence="2">The sequence shown here is derived from an EMBL/GenBank/DDBJ whole genome shotgun (WGS) entry which is preliminary data.</text>
</comment>
<name>A0ABR3N7F5_9TELE</name>
<evidence type="ECO:0000313" key="2">
    <source>
        <dbReference type="EMBL" id="KAL1272869.1"/>
    </source>
</evidence>
<dbReference type="Proteomes" id="UP001558613">
    <property type="component" value="Unassembled WGS sequence"/>
</dbReference>
<organism evidence="2 3">
    <name type="scientific">Cirrhinus molitorella</name>
    <name type="common">mud carp</name>
    <dbReference type="NCBI Taxonomy" id="172907"/>
    <lineage>
        <taxon>Eukaryota</taxon>
        <taxon>Metazoa</taxon>
        <taxon>Chordata</taxon>
        <taxon>Craniata</taxon>
        <taxon>Vertebrata</taxon>
        <taxon>Euteleostomi</taxon>
        <taxon>Actinopterygii</taxon>
        <taxon>Neopterygii</taxon>
        <taxon>Teleostei</taxon>
        <taxon>Ostariophysi</taxon>
        <taxon>Cypriniformes</taxon>
        <taxon>Cyprinidae</taxon>
        <taxon>Labeoninae</taxon>
        <taxon>Labeonini</taxon>
        <taxon>Cirrhinus</taxon>
    </lineage>
</organism>
<protein>
    <recommendedName>
        <fullName evidence="4">Secreted protein</fullName>
    </recommendedName>
</protein>
<gene>
    <name evidence="2" type="ORF">QQF64_028731</name>
</gene>